<organism evidence="2 3">
    <name type="scientific">Pinctada imbricata</name>
    <name type="common">Atlantic pearl-oyster</name>
    <name type="synonym">Pinctada martensii</name>
    <dbReference type="NCBI Taxonomy" id="66713"/>
    <lineage>
        <taxon>Eukaryota</taxon>
        <taxon>Metazoa</taxon>
        <taxon>Spiralia</taxon>
        <taxon>Lophotrochozoa</taxon>
        <taxon>Mollusca</taxon>
        <taxon>Bivalvia</taxon>
        <taxon>Autobranchia</taxon>
        <taxon>Pteriomorphia</taxon>
        <taxon>Pterioida</taxon>
        <taxon>Pterioidea</taxon>
        <taxon>Pteriidae</taxon>
        <taxon>Pinctada</taxon>
    </lineage>
</organism>
<evidence type="ECO:0000313" key="3">
    <source>
        <dbReference type="Proteomes" id="UP001186944"/>
    </source>
</evidence>
<dbReference type="SUPFAM" id="SSF51735">
    <property type="entry name" value="NAD(P)-binding Rossmann-fold domains"/>
    <property type="match status" value="1"/>
</dbReference>
<dbReference type="PANTHER" id="PTHR43157">
    <property type="entry name" value="PHOSPHATIDYLINOSITOL-GLYCAN BIOSYNTHESIS CLASS F PROTEIN-RELATED"/>
    <property type="match status" value="1"/>
</dbReference>
<sequence length="338" mass="38265">MGARLSFPKVQLTGKTIVVTGGNTGIGYETAKWLAMLGGHVIIACRSEERATKAIERMNEEYQTEKKHGTPDIVTLDQLDVSFLPLDCSSLKSSKEFIDLFLAKESQLHLLLFNAGIAAHEQEYTDDGYEKMFQVNYLSQFLVCIKLLPVMLASGPDCRIVLVSSYAHNFASFDVDKIQGKQYTKENFKRMVYYGNSKLYQILQMYSMNGRLSATNVTVNSIHPGAVMTELARDYRQTSMINFMYRTVAGLGWLRTPYQGATTLINAAVNPEFKDLRNVYFQDCKATNPSRQARNKQYQEQLWKYTLECLKDYVTDEDLKCLGSSPSNSNNDGKNDNE</sequence>
<dbReference type="AlphaFoldDB" id="A0AA89C316"/>
<dbReference type="EMBL" id="VSWD01000007">
    <property type="protein sequence ID" value="KAK3097456.1"/>
    <property type="molecule type" value="Genomic_DNA"/>
</dbReference>
<dbReference type="Proteomes" id="UP001186944">
    <property type="component" value="Unassembled WGS sequence"/>
</dbReference>
<evidence type="ECO:0000313" key="2">
    <source>
        <dbReference type="EMBL" id="KAK3097456.1"/>
    </source>
</evidence>
<dbReference type="InterPro" id="IPR036291">
    <property type="entry name" value="NAD(P)-bd_dom_sf"/>
</dbReference>
<dbReference type="InterPro" id="IPR002347">
    <property type="entry name" value="SDR_fam"/>
</dbReference>
<protein>
    <submittedName>
        <fullName evidence="2">Uncharacterized protein</fullName>
    </submittedName>
</protein>
<comment type="caution">
    <text evidence="2">The sequence shown here is derived from an EMBL/GenBank/DDBJ whole genome shotgun (WGS) entry which is preliminary data.</text>
</comment>
<dbReference type="PRINTS" id="PR00081">
    <property type="entry name" value="GDHRDH"/>
</dbReference>
<accession>A0AA89C316</accession>
<reference evidence="2" key="1">
    <citation type="submission" date="2019-08" db="EMBL/GenBank/DDBJ databases">
        <title>The improved chromosome-level genome for the pearl oyster Pinctada fucata martensii using PacBio sequencing and Hi-C.</title>
        <authorList>
            <person name="Zheng Z."/>
        </authorList>
    </citation>
    <scope>NUCLEOTIDE SEQUENCE</scope>
    <source>
        <strain evidence="2">ZZ-2019</strain>
        <tissue evidence="2">Adductor muscle</tissue>
    </source>
</reference>
<dbReference type="Gene3D" id="3.40.50.720">
    <property type="entry name" value="NAD(P)-binding Rossmann-like Domain"/>
    <property type="match status" value="1"/>
</dbReference>
<name>A0AA89C316_PINIB</name>
<keyword evidence="3" id="KW-1185">Reference proteome</keyword>
<gene>
    <name evidence="2" type="ORF">FSP39_009791</name>
</gene>
<dbReference type="GO" id="GO:0016491">
    <property type="term" value="F:oxidoreductase activity"/>
    <property type="evidence" value="ECO:0007669"/>
    <property type="project" value="UniProtKB-KW"/>
</dbReference>
<dbReference type="Pfam" id="PF00106">
    <property type="entry name" value="adh_short"/>
    <property type="match status" value="1"/>
</dbReference>
<dbReference type="PANTHER" id="PTHR43157:SF31">
    <property type="entry name" value="PHOSPHATIDYLINOSITOL-GLYCAN BIOSYNTHESIS CLASS F PROTEIN"/>
    <property type="match status" value="1"/>
</dbReference>
<evidence type="ECO:0000256" key="1">
    <source>
        <dbReference type="ARBA" id="ARBA00023002"/>
    </source>
</evidence>
<keyword evidence="1" id="KW-0560">Oxidoreductase</keyword>
<proteinExistence type="predicted"/>
<dbReference type="CDD" id="cd05327">
    <property type="entry name" value="retinol-DH_like_SDR_c_like"/>
    <property type="match status" value="1"/>
</dbReference>